<name>A0AAV2BNA4_9ARAC</name>
<gene>
    <name evidence="6" type="ORF">LARSCL_LOCUS20281</name>
</gene>
<dbReference type="GO" id="GO:0031982">
    <property type="term" value="C:vesicle"/>
    <property type="evidence" value="ECO:0007669"/>
    <property type="project" value="TreeGrafter"/>
</dbReference>
<feature type="signal peptide" evidence="4">
    <location>
        <begin position="1"/>
        <end position="16"/>
    </location>
</feature>
<sequence>MLKTIFLLTLVALATCSLLGGWEDANIDDEDVLAAANHAAKGLSKQFSGPYHHRLAKVLRARKQVVDGTTYNMDVIVGKTNCKKDEVEFENSDDCDFQDGIDTQFSKMLKTIFLLTLVALATCSLLGGYEDASIDDEDVLVAANHAAKGLSKQFSGPYHHRLVKVLKAQKQVVAGINYKLDVIVGKTNCKKDEVEFENSGDCDFQDGISAYKKCQVVVYRDLNDSHKLVATGCTLASKKDL</sequence>
<dbReference type="CDD" id="cd00042">
    <property type="entry name" value="CY"/>
    <property type="match status" value="2"/>
</dbReference>
<evidence type="ECO:0000256" key="1">
    <source>
        <dbReference type="ARBA" id="ARBA00009403"/>
    </source>
</evidence>
<proteinExistence type="inferred from homology"/>
<dbReference type="PANTHER" id="PTHR46186:SF2">
    <property type="entry name" value="CYSTATIN"/>
    <property type="match status" value="1"/>
</dbReference>
<dbReference type="PROSITE" id="PS00287">
    <property type="entry name" value="CYSTATIN"/>
    <property type="match status" value="1"/>
</dbReference>
<dbReference type="SUPFAM" id="SSF54403">
    <property type="entry name" value="Cystatin/monellin"/>
    <property type="match status" value="2"/>
</dbReference>
<dbReference type="Proteomes" id="UP001497382">
    <property type="component" value="Unassembled WGS sequence"/>
</dbReference>
<feature type="chain" id="PRO_5043595345" description="Cystatin domain-containing protein" evidence="4">
    <location>
        <begin position="17"/>
        <end position="241"/>
    </location>
</feature>
<dbReference type="InterPro" id="IPR046350">
    <property type="entry name" value="Cystatin_sf"/>
</dbReference>
<evidence type="ECO:0000259" key="5">
    <source>
        <dbReference type="SMART" id="SM00043"/>
    </source>
</evidence>
<accession>A0AAV2BNA4</accession>
<comment type="similarity">
    <text evidence="1">Belongs to the cystatin family.</text>
</comment>
<dbReference type="GO" id="GO:0005615">
    <property type="term" value="C:extracellular space"/>
    <property type="evidence" value="ECO:0007669"/>
    <property type="project" value="TreeGrafter"/>
</dbReference>
<organism evidence="6 7">
    <name type="scientific">Larinioides sclopetarius</name>
    <dbReference type="NCBI Taxonomy" id="280406"/>
    <lineage>
        <taxon>Eukaryota</taxon>
        <taxon>Metazoa</taxon>
        <taxon>Ecdysozoa</taxon>
        <taxon>Arthropoda</taxon>
        <taxon>Chelicerata</taxon>
        <taxon>Arachnida</taxon>
        <taxon>Araneae</taxon>
        <taxon>Araneomorphae</taxon>
        <taxon>Entelegynae</taxon>
        <taxon>Araneoidea</taxon>
        <taxon>Araneidae</taxon>
        <taxon>Larinioides</taxon>
    </lineage>
</organism>
<keyword evidence="4" id="KW-0732">Signal</keyword>
<evidence type="ECO:0000313" key="6">
    <source>
        <dbReference type="EMBL" id="CAL1297380.1"/>
    </source>
</evidence>
<dbReference type="AlphaFoldDB" id="A0AAV2BNA4"/>
<dbReference type="InterPro" id="IPR018073">
    <property type="entry name" value="Prot_inh_cystat_CS"/>
</dbReference>
<feature type="domain" description="Cystatin" evidence="5">
    <location>
        <begin position="17"/>
        <end position="118"/>
    </location>
</feature>
<dbReference type="SMART" id="SM00043">
    <property type="entry name" value="CY"/>
    <property type="match status" value="2"/>
</dbReference>
<protein>
    <recommendedName>
        <fullName evidence="5">Cystatin domain-containing protein</fullName>
    </recommendedName>
</protein>
<dbReference type="PANTHER" id="PTHR46186">
    <property type="entry name" value="CYSTATIN"/>
    <property type="match status" value="1"/>
</dbReference>
<dbReference type="GO" id="GO:0005737">
    <property type="term" value="C:cytoplasm"/>
    <property type="evidence" value="ECO:0007669"/>
    <property type="project" value="TreeGrafter"/>
</dbReference>
<dbReference type="Gene3D" id="3.10.450.10">
    <property type="match status" value="2"/>
</dbReference>
<comment type="caution">
    <text evidence="6">The sequence shown here is derived from an EMBL/GenBank/DDBJ whole genome shotgun (WGS) entry which is preliminary data.</text>
</comment>
<dbReference type="InterPro" id="IPR000010">
    <property type="entry name" value="Cystatin_dom"/>
</dbReference>
<reference evidence="6 7" key="1">
    <citation type="submission" date="2024-04" db="EMBL/GenBank/DDBJ databases">
        <authorList>
            <person name="Rising A."/>
            <person name="Reimegard J."/>
            <person name="Sonavane S."/>
            <person name="Akerstrom W."/>
            <person name="Nylinder S."/>
            <person name="Hedman E."/>
            <person name="Kallberg Y."/>
        </authorList>
    </citation>
    <scope>NUCLEOTIDE SEQUENCE [LARGE SCALE GENOMIC DNA]</scope>
</reference>
<dbReference type="Pfam" id="PF00031">
    <property type="entry name" value="Cystatin"/>
    <property type="match status" value="2"/>
</dbReference>
<dbReference type="EMBL" id="CAXIEN010000423">
    <property type="protein sequence ID" value="CAL1297380.1"/>
    <property type="molecule type" value="Genomic_DNA"/>
</dbReference>
<feature type="domain" description="Cystatin" evidence="5">
    <location>
        <begin position="124"/>
        <end position="234"/>
    </location>
</feature>
<evidence type="ECO:0000256" key="3">
    <source>
        <dbReference type="ARBA" id="ARBA00022704"/>
    </source>
</evidence>
<evidence type="ECO:0000313" key="7">
    <source>
        <dbReference type="Proteomes" id="UP001497382"/>
    </source>
</evidence>
<keyword evidence="2" id="KW-0646">Protease inhibitor</keyword>
<keyword evidence="3" id="KW-0789">Thiol protease inhibitor</keyword>
<evidence type="ECO:0000256" key="2">
    <source>
        <dbReference type="ARBA" id="ARBA00022690"/>
    </source>
</evidence>
<dbReference type="GO" id="GO:0004869">
    <property type="term" value="F:cysteine-type endopeptidase inhibitor activity"/>
    <property type="evidence" value="ECO:0007669"/>
    <property type="project" value="UniProtKB-KW"/>
</dbReference>
<keyword evidence="7" id="KW-1185">Reference proteome</keyword>
<evidence type="ECO:0000256" key="4">
    <source>
        <dbReference type="SAM" id="SignalP"/>
    </source>
</evidence>